<evidence type="ECO:0000313" key="1">
    <source>
        <dbReference type="EMBL" id="SFN47986.1"/>
    </source>
</evidence>
<accession>A0A1I4ZCK4</accession>
<evidence type="ECO:0000313" key="2">
    <source>
        <dbReference type="Proteomes" id="UP000199614"/>
    </source>
</evidence>
<name>A0A1I4ZCK4_PSUAM</name>
<protein>
    <submittedName>
        <fullName evidence="1">Uncharacterized protein</fullName>
    </submittedName>
</protein>
<dbReference type="STRING" id="260086.SAMN05216207_10155"/>
<dbReference type="RefSeq" id="WP_093343652.1">
    <property type="nucleotide sequence ID" value="NZ_FOUY01000015.1"/>
</dbReference>
<proteinExistence type="predicted"/>
<dbReference type="AlphaFoldDB" id="A0A1I4ZCK4"/>
<sequence>MAFKGRPSERAVYNDRFDAMHEGELAAESMHLWCSNGVDRWGYTAMDMDRYDEWREWLTSVTEDELRDWVRAHGASE</sequence>
<keyword evidence="2" id="KW-1185">Reference proteome</keyword>
<organism evidence="1 2">
    <name type="scientific">Pseudonocardia ammonioxydans</name>
    <dbReference type="NCBI Taxonomy" id="260086"/>
    <lineage>
        <taxon>Bacteria</taxon>
        <taxon>Bacillati</taxon>
        <taxon>Actinomycetota</taxon>
        <taxon>Actinomycetes</taxon>
        <taxon>Pseudonocardiales</taxon>
        <taxon>Pseudonocardiaceae</taxon>
        <taxon>Pseudonocardia</taxon>
    </lineage>
</organism>
<dbReference type="Proteomes" id="UP000199614">
    <property type="component" value="Unassembled WGS sequence"/>
</dbReference>
<dbReference type="EMBL" id="FOUY01000015">
    <property type="protein sequence ID" value="SFN47986.1"/>
    <property type="molecule type" value="Genomic_DNA"/>
</dbReference>
<reference evidence="1 2" key="1">
    <citation type="submission" date="2016-10" db="EMBL/GenBank/DDBJ databases">
        <authorList>
            <person name="de Groot N.N."/>
        </authorList>
    </citation>
    <scope>NUCLEOTIDE SEQUENCE [LARGE SCALE GENOMIC DNA]</scope>
    <source>
        <strain evidence="1 2">CGMCC 4.1877</strain>
    </source>
</reference>
<dbReference type="OrthoDB" id="161302at2"/>
<gene>
    <name evidence="1" type="ORF">SAMN05216207_10155</name>
</gene>